<comment type="similarity">
    <text evidence="2 11 12 17">Belongs to the histidinol dehydrogenase family.</text>
</comment>
<keyword evidence="7 11" id="KW-0560">Oxidoreductase</keyword>
<evidence type="ECO:0000256" key="5">
    <source>
        <dbReference type="ARBA" id="ARBA00022723"/>
    </source>
</evidence>
<evidence type="ECO:0000256" key="4">
    <source>
        <dbReference type="ARBA" id="ARBA00022605"/>
    </source>
</evidence>
<keyword evidence="6 11" id="KW-0862">Zinc</keyword>
<dbReference type="PANTHER" id="PTHR21256">
    <property type="entry name" value="HISTIDINOL DEHYDROGENASE HDH"/>
    <property type="match status" value="1"/>
</dbReference>
<reference evidence="18" key="2">
    <citation type="journal article" date="2021" name="PeerJ">
        <title>Extensive microbial diversity within the chicken gut microbiome revealed by metagenomics and culture.</title>
        <authorList>
            <person name="Gilroy R."/>
            <person name="Ravi A."/>
            <person name="Getino M."/>
            <person name="Pursley I."/>
            <person name="Horton D.L."/>
            <person name="Alikhan N.F."/>
            <person name="Baker D."/>
            <person name="Gharbi K."/>
            <person name="Hall N."/>
            <person name="Watson M."/>
            <person name="Adriaenssens E.M."/>
            <person name="Foster-Nyarko E."/>
            <person name="Jarju S."/>
            <person name="Secka A."/>
            <person name="Antonio M."/>
            <person name="Oren A."/>
            <person name="Chaudhuri R.R."/>
            <person name="La Ragione R."/>
            <person name="Hildebrand F."/>
            <person name="Pallen M.J."/>
        </authorList>
    </citation>
    <scope>NUCLEOTIDE SEQUENCE</scope>
    <source>
        <strain evidence="18">1383</strain>
    </source>
</reference>
<evidence type="ECO:0000256" key="9">
    <source>
        <dbReference type="ARBA" id="ARBA00023102"/>
    </source>
</evidence>
<feature type="active site" description="Proton acceptor" evidence="11 13">
    <location>
        <position position="322"/>
    </location>
</feature>
<organism evidence="18 19">
    <name type="scientific">Candidatus Merdimorpha stercoravium</name>
    <dbReference type="NCBI Taxonomy" id="2840863"/>
    <lineage>
        <taxon>Bacteria</taxon>
        <taxon>Pseudomonadati</taxon>
        <taxon>Bacteroidota</taxon>
        <taxon>Flavobacteriia</taxon>
        <taxon>Flavobacteriales</taxon>
        <taxon>Candidatus Merdimorpha</taxon>
    </lineage>
</organism>
<dbReference type="HAMAP" id="MF_01024">
    <property type="entry name" value="HisD"/>
    <property type="match status" value="1"/>
</dbReference>
<dbReference type="GO" id="GO:0051287">
    <property type="term" value="F:NAD binding"/>
    <property type="evidence" value="ECO:0007669"/>
    <property type="project" value="InterPro"/>
</dbReference>
<comment type="catalytic activity">
    <reaction evidence="10 11">
        <text>L-histidinol + 2 NAD(+) + H2O = L-histidine + 2 NADH + 3 H(+)</text>
        <dbReference type="Rhea" id="RHEA:20641"/>
        <dbReference type="ChEBI" id="CHEBI:15377"/>
        <dbReference type="ChEBI" id="CHEBI:15378"/>
        <dbReference type="ChEBI" id="CHEBI:57540"/>
        <dbReference type="ChEBI" id="CHEBI:57595"/>
        <dbReference type="ChEBI" id="CHEBI:57699"/>
        <dbReference type="ChEBI" id="CHEBI:57945"/>
        <dbReference type="EC" id="1.1.1.23"/>
    </reaction>
</comment>
<comment type="cofactor">
    <cofactor evidence="11 16">
        <name>Zn(2+)</name>
        <dbReference type="ChEBI" id="CHEBI:29105"/>
    </cofactor>
    <text evidence="11 16">Binds 1 zinc ion per subunit.</text>
</comment>
<evidence type="ECO:0000256" key="17">
    <source>
        <dbReference type="RuleBase" id="RU004175"/>
    </source>
</evidence>
<evidence type="ECO:0000256" key="14">
    <source>
        <dbReference type="PIRSR" id="PIRSR000099-2"/>
    </source>
</evidence>
<feature type="binding site" evidence="11 15">
    <location>
        <position position="410"/>
    </location>
    <ligand>
        <name>substrate</name>
    </ligand>
</feature>
<reference evidence="18" key="1">
    <citation type="submission" date="2020-10" db="EMBL/GenBank/DDBJ databases">
        <authorList>
            <person name="Gilroy R."/>
        </authorList>
    </citation>
    <scope>NUCLEOTIDE SEQUENCE</scope>
    <source>
        <strain evidence="18">1383</strain>
    </source>
</reference>
<feature type="binding site" evidence="11 15">
    <location>
        <position position="415"/>
    </location>
    <ligand>
        <name>substrate</name>
    </ligand>
</feature>
<feature type="binding site" evidence="11 15">
    <location>
        <position position="258"/>
    </location>
    <ligand>
        <name>substrate</name>
    </ligand>
</feature>
<comment type="pathway">
    <text evidence="1 11">Amino-acid biosynthesis; L-histidine biosynthesis; L-histidine from 5-phospho-alpha-D-ribose 1-diphosphate: step 9/9.</text>
</comment>
<protein>
    <recommendedName>
        <fullName evidence="3 11">Histidinol dehydrogenase</fullName>
        <shortName evidence="11">HDH</shortName>
        <ecNumber evidence="3 11">1.1.1.23</ecNumber>
    </recommendedName>
</protein>
<evidence type="ECO:0000256" key="11">
    <source>
        <dbReference type="HAMAP-Rule" id="MF_01024"/>
    </source>
</evidence>
<dbReference type="AlphaFoldDB" id="A0A9D1KU71"/>
<evidence type="ECO:0000313" key="19">
    <source>
        <dbReference type="Proteomes" id="UP000824161"/>
    </source>
</evidence>
<sequence>METIFYPEESRWEELCARPRTDTSALEAVCWEIFDQVRTEGDAALRRYTERFDRVKVSDLAVSAEEFDRAGELVPPSLQQAIRTARENIEGFHLREVPRSLRWKSSQGVVCRQQARPIRRVGIYVPGGSAPLFSTVLMLAVPAAIAGCPEVVMCTPPGKDGRVNPAVLWTARLCGVEKVFRVGGIQAIAGMTFGTESIPAVNKLFGPGNGYVMAAKQLAQRFGVAIDMPAGPSEVLVVADGGARADFVAADLLSQAEHGPDSQVVLLTDRKDFPARVQVELERQLAELPRRDIAEKALSHSRIIVLESIERCLEFSNAYAPEHLILSVRQSEKYARAVENAGSVFLGNYSPESAGDYASGTNHTLPTSAYARAYSGVNVDAFVKKITFQKVTPSALQALGPVIQAMAQAEQLDAHSRAVTIRLNALKK</sequence>
<feature type="binding site" evidence="11 14">
    <location>
        <position position="209"/>
    </location>
    <ligand>
        <name>NAD(+)</name>
        <dbReference type="ChEBI" id="CHEBI:57540"/>
    </ligand>
</feature>
<dbReference type="SUPFAM" id="SSF53720">
    <property type="entry name" value="ALDH-like"/>
    <property type="match status" value="1"/>
</dbReference>
<name>A0A9D1KU71_9FLAO</name>
<keyword evidence="5 11" id="KW-0479">Metal-binding</keyword>
<evidence type="ECO:0000256" key="10">
    <source>
        <dbReference type="ARBA" id="ARBA00049489"/>
    </source>
</evidence>
<dbReference type="EMBL" id="DVLY01000113">
    <property type="protein sequence ID" value="HIT98134.1"/>
    <property type="molecule type" value="Genomic_DNA"/>
</dbReference>
<dbReference type="Proteomes" id="UP000824161">
    <property type="component" value="Unassembled WGS sequence"/>
</dbReference>
<evidence type="ECO:0000313" key="18">
    <source>
        <dbReference type="EMBL" id="HIT98134.1"/>
    </source>
</evidence>
<dbReference type="PROSITE" id="PS00611">
    <property type="entry name" value="HISOL_DEHYDROGENASE"/>
    <property type="match status" value="1"/>
</dbReference>
<feature type="binding site" evidence="11 15">
    <location>
        <position position="323"/>
    </location>
    <ligand>
        <name>substrate</name>
    </ligand>
</feature>
<feature type="binding site" evidence="11 14">
    <location>
        <position position="124"/>
    </location>
    <ligand>
        <name>NAD(+)</name>
        <dbReference type="ChEBI" id="CHEBI:57540"/>
    </ligand>
</feature>
<dbReference type="InterPro" id="IPR022695">
    <property type="entry name" value="Histidinol_DH_monofunct"/>
</dbReference>
<evidence type="ECO:0000256" key="8">
    <source>
        <dbReference type="ARBA" id="ARBA00023027"/>
    </source>
</evidence>
<comment type="function">
    <text evidence="11">Catalyzes the sequential NAD-dependent oxidations of L-histidinol to L-histidinaldehyde and then to L-histidine.</text>
</comment>
<dbReference type="Gene3D" id="3.40.50.1980">
    <property type="entry name" value="Nitrogenase molybdenum iron protein domain"/>
    <property type="match status" value="2"/>
</dbReference>
<dbReference type="Pfam" id="PF00815">
    <property type="entry name" value="Histidinol_dh"/>
    <property type="match status" value="1"/>
</dbReference>
<feature type="binding site" evidence="11 15">
    <location>
        <position position="255"/>
    </location>
    <ligand>
        <name>substrate</name>
    </ligand>
</feature>
<dbReference type="Gene3D" id="1.20.5.1300">
    <property type="match status" value="1"/>
</dbReference>
<evidence type="ECO:0000256" key="6">
    <source>
        <dbReference type="ARBA" id="ARBA00022833"/>
    </source>
</evidence>
<accession>A0A9D1KU71</accession>
<dbReference type="GO" id="GO:0000105">
    <property type="term" value="P:L-histidine biosynthetic process"/>
    <property type="evidence" value="ECO:0007669"/>
    <property type="project" value="UniProtKB-UniRule"/>
</dbReference>
<keyword evidence="8 11" id="KW-0520">NAD</keyword>
<evidence type="ECO:0000256" key="7">
    <source>
        <dbReference type="ARBA" id="ARBA00023002"/>
    </source>
</evidence>
<feature type="binding site" evidence="11 16">
    <location>
        <position position="255"/>
    </location>
    <ligand>
        <name>Zn(2+)</name>
        <dbReference type="ChEBI" id="CHEBI:29105"/>
    </ligand>
</feature>
<feature type="binding site" evidence="11 16">
    <location>
        <position position="258"/>
    </location>
    <ligand>
        <name>Zn(2+)</name>
        <dbReference type="ChEBI" id="CHEBI:29105"/>
    </ligand>
</feature>
<dbReference type="GO" id="GO:0008270">
    <property type="term" value="F:zinc ion binding"/>
    <property type="evidence" value="ECO:0007669"/>
    <property type="project" value="UniProtKB-UniRule"/>
</dbReference>
<dbReference type="PIRSF" id="PIRSF000099">
    <property type="entry name" value="Histidinol_dh"/>
    <property type="match status" value="1"/>
</dbReference>
<feature type="binding site" evidence="11 16">
    <location>
        <position position="415"/>
    </location>
    <ligand>
        <name>Zn(2+)</name>
        <dbReference type="ChEBI" id="CHEBI:29105"/>
    </ligand>
</feature>
<gene>
    <name evidence="11 18" type="primary">hisD</name>
    <name evidence="18" type="ORF">IAC44_04770</name>
</gene>
<evidence type="ECO:0000256" key="2">
    <source>
        <dbReference type="ARBA" id="ARBA00010178"/>
    </source>
</evidence>
<evidence type="ECO:0000256" key="15">
    <source>
        <dbReference type="PIRSR" id="PIRSR000099-3"/>
    </source>
</evidence>
<feature type="active site" description="Proton acceptor" evidence="11 13">
    <location>
        <position position="323"/>
    </location>
</feature>
<keyword evidence="9 11" id="KW-0368">Histidine biosynthesis</keyword>
<evidence type="ECO:0000256" key="1">
    <source>
        <dbReference type="ARBA" id="ARBA00004940"/>
    </source>
</evidence>
<dbReference type="GO" id="GO:0005829">
    <property type="term" value="C:cytosol"/>
    <property type="evidence" value="ECO:0007669"/>
    <property type="project" value="TreeGrafter"/>
</dbReference>
<keyword evidence="4 11" id="KW-0028">Amino-acid biosynthesis</keyword>
<dbReference type="PANTHER" id="PTHR21256:SF2">
    <property type="entry name" value="HISTIDINE BIOSYNTHESIS TRIFUNCTIONAL PROTEIN"/>
    <property type="match status" value="1"/>
</dbReference>
<feature type="binding site" evidence="11 15">
    <location>
        <position position="356"/>
    </location>
    <ligand>
        <name>substrate</name>
    </ligand>
</feature>
<evidence type="ECO:0000256" key="16">
    <source>
        <dbReference type="PIRSR" id="PIRSR000099-4"/>
    </source>
</evidence>
<evidence type="ECO:0000256" key="13">
    <source>
        <dbReference type="PIRSR" id="PIRSR000099-1"/>
    </source>
</evidence>
<dbReference type="CDD" id="cd06572">
    <property type="entry name" value="Histidinol_dh"/>
    <property type="match status" value="1"/>
</dbReference>
<dbReference type="EC" id="1.1.1.23" evidence="3 11"/>
<proteinExistence type="inferred from homology"/>
<feature type="binding site" evidence="11 14">
    <location>
        <position position="186"/>
    </location>
    <ligand>
        <name>NAD(+)</name>
        <dbReference type="ChEBI" id="CHEBI:57540"/>
    </ligand>
</feature>
<evidence type="ECO:0000256" key="12">
    <source>
        <dbReference type="PIRNR" id="PIRNR000099"/>
    </source>
</evidence>
<dbReference type="NCBIfam" id="TIGR00069">
    <property type="entry name" value="hisD"/>
    <property type="match status" value="1"/>
</dbReference>
<dbReference type="InterPro" id="IPR001692">
    <property type="entry name" value="Histidinol_DH_CS"/>
</dbReference>
<feature type="binding site" evidence="11 16">
    <location>
        <position position="356"/>
    </location>
    <ligand>
        <name>Zn(2+)</name>
        <dbReference type="ChEBI" id="CHEBI:29105"/>
    </ligand>
</feature>
<dbReference type="FunFam" id="1.20.5.1300:FF:000002">
    <property type="entry name" value="Histidinol dehydrogenase, chloroplastic"/>
    <property type="match status" value="1"/>
</dbReference>
<dbReference type="PRINTS" id="PR00083">
    <property type="entry name" value="HOLDHDRGNASE"/>
</dbReference>
<evidence type="ECO:0000256" key="3">
    <source>
        <dbReference type="ARBA" id="ARBA00012965"/>
    </source>
</evidence>
<dbReference type="GO" id="GO:0004399">
    <property type="term" value="F:histidinol dehydrogenase activity"/>
    <property type="evidence" value="ECO:0007669"/>
    <property type="project" value="UniProtKB-UniRule"/>
</dbReference>
<dbReference type="FunFam" id="3.40.50.1980:FF:000001">
    <property type="entry name" value="Histidinol dehydrogenase"/>
    <property type="match status" value="1"/>
</dbReference>
<dbReference type="InterPro" id="IPR016161">
    <property type="entry name" value="Ald_DH/histidinol_DH"/>
</dbReference>
<feature type="binding site" evidence="11 15">
    <location>
        <position position="233"/>
    </location>
    <ligand>
        <name>substrate</name>
    </ligand>
</feature>
<comment type="caution">
    <text evidence="18">The sequence shown here is derived from an EMBL/GenBank/DDBJ whole genome shotgun (WGS) entry which is preliminary data.</text>
</comment>
<dbReference type="InterPro" id="IPR012131">
    <property type="entry name" value="Hstdl_DH"/>
</dbReference>